<name>A0AC35G275_9BILA</name>
<evidence type="ECO:0000313" key="1">
    <source>
        <dbReference type="Proteomes" id="UP000887580"/>
    </source>
</evidence>
<proteinExistence type="predicted"/>
<accession>A0AC35G275</accession>
<protein>
    <submittedName>
        <fullName evidence="2">Uncharacterized protein</fullName>
    </submittedName>
</protein>
<dbReference type="Proteomes" id="UP000887580">
    <property type="component" value="Unplaced"/>
</dbReference>
<evidence type="ECO:0000313" key="2">
    <source>
        <dbReference type="WBParaSite" id="PS1159_v2.g2311.t1"/>
    </source>
</evidence>
<dbReference type="WBParaSite" id="PS1159_v2.g2311.t1">
    <property type="protein sequence ID" value="PS1159_v2.g2311.t1"/>
    <property type="gene ID" value="PS1159_v2.g2311"/>
</dbReference>
<organism evidence="1 2">
    <name type="scientific">Panagrolaimus sp. PS1159</name>
    <dbReference type="NCBI Taxonomy" id="55785"/>
    <lineage>
        <taxon>Eukaryota</taxon>
        <taxon>Metazoa</taxon>
        <taxon>Ecdysozoa</taxon>
        <taxon>Nematoda</taxon>
        <taxon>Chromadorea</taxon>
        <taxon>Rhabditida</taxon>
        <taxon>Tylenchina</taxon>
        <taxon>Panagrolaimomorpha</taxon>
        <taxon>Panagrolaimoidea</taxon>
        <taxon>Panagrolaimidae</taxon>
        <taxon>Panagrolaimus</taxon>
    </lineage>
</organism>
<reference evidence="2" key="1">
    <citation type="submission" date="2022-11" db="UniProtKB">
        <authorList>
            <consortium name="WormBaseParasite"/>
        </authorList>
    </citation>
    <scope>IDENTIFICATION</scope>
</reference>
<sequence>LFSESANEELQIWQSSAFSQKNDTTMLPTISKRILNAKKAGVKLISTKDPTKLIPEQMDGLTYEQINDLALIENYPNVRYALFERASELIRRASEDSAPDAYFDKDYIEPLLYQYQLGIYEINEEQHKDVIKRTKLLDEILKKKEYVK</sequence>